<evidence type="ECO:0000259" key="3">
    <source>
        <dbReference type="SMART" id="SM01008"/>
    </source>
</evidence>
<dbReference type="OrthoDB" id="9759099at2"/>
<keyword evidence="1" id="KW-0500">Molybdenum</keyword>
<dbReference type="AlphaFoldDB" id="A0A0K8PAY7"/>
<dbReference type="EMBL" id="DF968180">
    <property type="protein sequence ID" value="GAP39664.1"/>
    <property type="molecule type" value="Genomic_DNA"/>
</dbReference>
<organism evidence="4">
    <name type="scientific">Flexilinea flocculi</name>
    <dbReference type="NCBI Taxonomy" id="1678840"/>
    <lineage>
        <taxon>Bacteria</taxon>
        <taxon>Bacillati</taxon>
        <taxon>Chloroflexota</taxon>
        <taxon>Anaerolineae</taxon>
        <taxon>Anaerolineales</taxon>
        <taxon>Anaerolineaceae</taxon>
        <taxon>Flexilinea</taxon>
    </lineage>
</organism>
<dbReference type="STRING" id="1678840.ATC1_12198"/>
<dbReference type="InterPro" id="IPR036856">
    <property type="entry name" value="Ald_Oxase/Xan_DH_a/b_sf"/>
</dbReference>
<evidence type="ECO:0000256" key="1">
    <source>
        <dbReference type="ARBA" id="ARBA00022505"/>
    </source>
</evidence>
<dbReference type="InterPro" id="IPR000674">
    <property type="entry name" value="Ald_Oxase/Xan_DH_a/b"/>
</dbReference>
<proteinExistence type="predicted"/>
<sequence length="704" mass="77880">MESISKSIPKRDHFPKISGSAKYVDDLSFEGMLHGKIVRSTVACADIKEILIPDLPEGYFVIDKNDIPGINSVHIVDDDTPVFSDGTVNYVGEPILMVAGKDLKVVNRLMKLIKVVYDEKEPVLDMMKSETIFYQYGYTKGDWETAFREADKIIEEDFQTGYQEHTYMEVQGMIGFYENGKSIVRGSMQCPYYVHTAVKRAMGLESDKVQVIQEEMGGAFGGKEDYPSILGCQVAVAAYKTGKPVKVVFDRSEDIICSPKRHPAKMHYRAAIKNGKITGIDADIVYNCGAYTTLSPVVLQRGLICATGVYNFKNLRVRGKGVKTNTVPNGAFRGFGGPQTFFAIEMFMDHLAKEIGMDSLSLKESMVVKQGDDSATSGKYHFHIPFPEMIEKLDQMSDFRKKREAFRNQTGRYRSGIGLSLVYHGCGFTGSGERDLIKGVVKIVKNTDDTVELLTAGTDMGQGLKTAFAKIASDTLEIPLERIIVQNPDTDRVPNSGPTAASRSLMVVGKLLQRAAEKLKRDWKPGEYQEFVEKYVHPDFMIPWDLSKFQGDPYPDYSWSANAVEVKVDTLTATTEIVGAWGVYDVGTPIDMAIIKGQMQGGFLQAIGYGSMELLDVNDKGVIRNNSFSDYIIPTSMDVPHLETEVVENTYDNGPFGGKGAGELPAVGGAPAYVEAMENALGVNLHHTPFSQEDTMKVLEAFKK</sequence>
<accession>A0A0K8PAY7</accession>
<dbReference type="InterPro" id="IPR037165">
    <property type="entry name" value="AldOxase/xan_DH_Mopterin-bd_sf"/>
</dbReference>
<evidence type="ECO:0000313" key="5">
    <source>
        <dbReference type="Proteomes" id="UP000053370"/>
    </source>
</evidence>
<dbReference type="Pfam" id="PF02738">
    <property type="entry name" value="MoCoBD_1"/>
    <property type="match status" value="1"/>
</dbReference>
<dbReference type="GO" id="GO:0016491">
    <property type="term" value="F:oxidoreductase activity"/>
    <property type="evidence" value="ECO:0007669"/>
    <property type="project" value="UniProtKB-KW"/>
</dbReference>
<evidence type="ECO:0000313" key="4">
    <source>
        <dbReference type="EMBL" id="GAP39664.1"/>
    </source>
</evidence>
<dbReference type="InterPro" id="IPR046867">
    <property type="entry name" value="AldOxase/xan_DH_MoCoBD2"/>
</dbReference>
<name>A0A0K8PAY7_9CHLR</name>
<dbReference type="RefSeq" id="WP_062278306.1">
    <property type="nucleotide sequence ID" value="NZ_DF968180.1"/>
</dbReference>
<protein>
    <submittedName>
        <fullName evidence="4">CO/xanthine dehydrogenase, Mo-binding subunit</fullName>
    </submittedName>
</protein>
<dbReference type="GO" id="GO:0005506">
    <property type="term" value="F:iron ion binding"/>
    <property type="evidence" value="ECO:0007669"/>
    <property type="project" value="InterPro"/>
</dbReference>
<dbReference type="PATRIC" id="fig|1678840.3.peg.740"/>
<dbReference type="SUPFAM" id="SSF56003">
    <property type="entry name" value="Molybdenum cofactor-binding domain"/>
    <property type="match status" value="1"/>
</dbReference>
<dbReference type="PANTHER" id="PTHR11908">
    <property type="entry name" value="XANTHINE DEHYDROGENASE"/>
    <property type="match status" value="1"/>
</dbReference>
<dbReference type="Gene3D" id="3.90.1170.50">
    <property type="entry name" value="Aldehyde oxidase/xanthine dehydrogenase, a/b hammerhead"/>
    <property type="match status" value="1"/>
</dbReference>
<dbReference type="Gene3D" id="3.30.365.10">
    <property type="entry name" value="Aldehyde oxidase/xanthine dehydrogenase, molybdopterin binding domain"/>
    <property type="match status" value="4"/>
</dbReference>
<reference evidence="4" key="1">
    <citation type="journal article" date="2015" name="Genome Announc.">
        <title>Draft Genome Sequence of Anaerolineae Strain TC1, a Novel Isolate from a Methanogenic Wastewater Treatment System.</title>
        <authorList>
            <person name="Matsuura N."/>
            <person name="Tourlousse D.M."/>
            <person name="Sun L."/>
            <person name="Toyonaga M."/>
            <person name="Kuroda K."/>
            <person name="Ohashi A."/>
            <person name="Cruz R."/>
            <person name="Yamaguchi T."/>
            <person name="Sekiguchi Y."/>
        </authorList>
    </citation>
    <scope>NUCLEOTIDE SEQUENCE [LARGE SCALE GENOMIC DNA]</scope>
    <source>
        <strain evidence="4">TC1</strain>
    </source>
</reference>
<dbReference type="InterPro" id="IPR016208">
    <property type="entry name" value="Ald_Oxase/xanthine_DH-like"/>
</dbReference>
<dbReference type="Pfam" id="PF20256">
    <property type="entry name" value="MoCoBD_2"/>
    <property type="match status" value="2"/>
</dbReference>
<dbReference type="SMART" id="SM01008">
    <property type="entry name" value="Ald_Xan_dh_C"/>
    <property type="match status" value="1"/>
</dbReference>
<dbReference type="Proteomes" id="UP000053370">
    <property type="component" value="Unassembled WGS sequence"/>
</dbReference>
<dbReference type="InterPro" id="IPR008274">
    <property type="entry name" value="AldOxase/xan_DH_MoCoBD1"/>
</dbReference>
<feature type="domain" description="Aldehyde oxidase/xanthine dehydrogenase a/b hammerhead" evidence="3">
    <location>
        <begin position="18"/>
        <end position="121"/>
    </location>
</feature>
<keyword evidence="2" id="KW-0560">Oxidoreductase</keyword>
<dbReference type="Pfam" id="PF01315">
    <property type="entry name" value="Ald_Xan_dh_C"/>
    <property type="match status" value="1"/>
</dbReference>
<evidence type="ECO:0000256" key="2">
    <source>
        <dbReference type="ARBA" id="ARBA00023002"/>
    </source>
</evidence>
<dbReference type="PANTHER" id="PTHR11908:SF132">
    <property type="entry name" value="ALDEHYDE OXIDASE 1-RELATED"/>
    <property type="match status" value="1"/>
</dbReference>
<keyword evidence="5" id="KW-1185">Reference proteome</keyword>
<dbReference type="SUPFAM" id="SSF54665">
    <property type="entry name" value="CO dehydrogenase molybdoprotein N-domain-like"/>
    <property type="match status" value="1"/>
</dbReference>
<gene>
    <name evidence="4" type="ORF">ATC1_12198</name>
</gene>